<dbReference type="Pfam" id="PF18647">
    <property type="entry name" value="Fungal_lectin_2"/>
    <property type="match status" value="1"/>
</dbReference>
<dbReference type="AlphaFoldDB" id="M7TUC2"/>
<evidence type="ECO:0000313" key="3">
    <source>
        <dbReference type="EMBL" id="EMR87206.1"/>
    </source>
</evidence>
<accession>M7TUC2</accession>
<dbReference type="HOGENOM" id="CLU_601274_0_0_1"/>
<proteinExistence type="predicted"/>
<gene>
    <name evidence="3" type="ORF">BcDW1_4163</name>
</gene>
<evidence type="ECO:0000313" key="4">
    <source>
        <dbReference type="Proteomes" id="UP000012045"/>
    </source>
</evidence>
<reference evidence="4" key="1">
    <citation type="journal article" date="2013" name="Genome Announc.">
        <title>Draft genome sequence of Botrytis cinerea BcDW1, inoculum for noble rot of grape berries.</title>
        <authorList>
            <person name="Blanco-Ulate B."/>
            <person name="Allen G."/>
            <person name="Powell A.L."/>
            <person name="Cantu D."/>
        </authorList>
    </citation>
    <scope>NUCLEOTIDE SEQUENCE [LARGE SCALE GENOMIC DNA]</scope>
    <source>
        <strain evidence="4">BcDW1</strain>
    </source>
</reference>
<name>M7TUC2_BOTF1</name>
<dbReference type="Proteomes" id="UP000012045">
    <property type="component" value="Unassembled WGS sequence"/>
</dbReference>
<feature type="compositionally biased region" description="Low complexity" evidence="1">
    <location>
        <begin position="145"/>
        <end position="203"/>
    </location>
</feature>
<dbReference type="EMBL" id="KB707835">
    <property type="protein sequence ID" value="EMR87206.1"/>
    <property type="molecule type" value="Genomic_DNA"/>
</dbReference>
<protein>
    <submittedName>
        <fullName evidence="3">Uncharacterized protein</fullName>
    </submittedName>
</protein>
<organism evidence="3 4">
    <name type="scientific">Botryotinia fuckeliana (strain BcDW1)</name>
    <name type="common">Noble rot fungus</name>
    <name type="synonym">Botrytis cinerea</name>
    <dbReference type="NCBI Taxonomy" id="1290391"/>
    <lineage>
        <taxon>Eukaryota</taxon>
        <taxon>Fungi</taxon>
        <taxon>Dikarya</taxon>
        <taxon>Ascomycota</taxon>
        <taxon>Pezizomycotina</taxon>
        <taxon>Leotiomycetes</taxon>
        <taxon>Helotiales</taxon>
        <taxon>Sclerotiniaceae</taxon>
        <taxon>Botrytis</taxon>
    </lineage>
</organism>
<evidence type="ECO:0000256" key="2">
    <source>
        <dbReference type="SAM" id="SignalP"/>
    </source>
</evidence>
<evidence type="ECO:0000256" key="1">
    <source>
        <dbReference type="SAM" id="MobiDB-lite"/>
    </source>
</evidence>
<feature type="signal peptide" evidence="2">
    <location>
        <begin position="1"/>
        <end position="35"/>
    </location>
</feature>
<sequence>MYAPSSSVMTTLRHFSCYLLIAMSFGSALISSVYGSELNTSNASSCSCFCNTVILNNHTSSTFLNTTVSIGANSFTRSELSIITAAETPDSSLAPCTKTTISSVPTGLSKSENSSTLSASSQLTISPVHNSSTTETQATSLRELSTSTSKSASSSPTLDIKSSSFISSASPSTSDSPGSSKASVSSISQSSNSTSITISPTSISTPICDSGSNKFMSQDDMMNQIGSFCKEAAVQGTQDKDSGSIFRTYHQGGRYEVDLAIDWPPGMDIKHDIGIHCSNNMSKIMDFCDSGAVKTPSDWKTGGKIQVNSVTYRITPQIEQNYTAGKCWFHLEEFQTFSGPKNDQVIFEVQIKNVTDGSGKNIPIIGTEDNDTQSIKQVAGDGNPYVFNTTLPFPLVITPEFDGNPSNYIQFVYGSQSWTTSVDSGMPYCTVGGWDIPGTSLGAVSNRNMDCFFYC</sequence>
<feature type="region of interest" description="Disordered" evidence="1">
    <location>
        <begin position="105"/>
        <end position="203"/>
    </location>
</feature>
<feature type="compositionally biased region" description="Polar residues" evidence="1">
    <location>
        <begin position="105"/>
        <end position="144"/>
    </location>
</feature>
<dbReference type="STRING" id="1290391.M7TUC2"/>
<feature type="chain" id="PRO_5004085937" evidence="2">
    <location>
        <begin position="36"/>
        <end position="455"/>
    </location>
</feature>
<keyword evidence="2" id="KW-0732">Signal</keyword>
<dbReference type="OrthoDB" id="1896086at2759"/>